<evidence type="ECO:0000259" key="7">
    <source>
        <dbReference type="Pfam" id="PF03275"/>
    </source>
</evidence>
<evidence type="ECO:0000256" key="5">
    <source>
        <dbReference type="ARBA" id="ARBA00023235"/>
    </source>
</evidence>
<dbReference type="STRING" id="1341695.BBOMB_0972"/>
<reference evidence="8 9" key="1">
    <citation type="journal article" date="2014" name="Appl. Environ. Microbiol.">
        <title>Genomic encyclopedia of type strains of the genus Bifidobacterium.</title>
        <authorList>
            <person name="Milani C."/>
            <person name="Lugli G.A."/>
            <person name="Duranti S."/>
            <person name="Turroni F."/>
            <person name="Bottacini F."/>
            <person name="Mangifesta M."/>
            <person name="Sanchez B."/>
            <person name="Viappiani A."/>
            <person name="Mancabelli L."/>
            <person name="Taminiau B."/>
            <person name="Delcenserie V."/>
            <person name="Barrangou R."/>
            <person name="Margolles A."/>
            <person name="van Sinderen D."/>
            <person name="Ventura M."/>
        </authorList>
    </citation>
    <scope>NUCLEOTIDE SEQUENCE [LARGE SCALE GENOMIC DNA]</scope>
    <source>
        <strain evidence="8 9">DSM 19703</strain>
    </source>
</reference>
<proteinExistence type="inferred from homology"/>
<comment type="cofactor">
    <cofactor evidence="1">
        <name>FAD</name>
        <dbReference type="ChEBI" id="CHEBI:57692"/>
    </cofactor>
</comment>
<dbReference type="GO" id="GO:0005829">
    <property type="term" value="C:cytosol"/>
    <property type="evidence" value="ECO:0007669"/>
    <property type="project" value="TreeGrafter"/>
</dbReference>
<evidence type="ECO:0000256" key="4">
    <source>
        <dbReference type="ARBA" id="ARBA00022827"/>
    </source>
</evidence>
<dbReference type="PANTHER" id="PTHR21197:SF0">
    <property type="entry name" value="UDP-GALACTOPYRANOSE MUTASE"/>
    <property type="match status" value="1"/>
</dbReference>
<evidence type="ECO:0000256" key="6">
    <source>
        <dbReference type="SAM" id="MobiDB-lite"/>
    </source>
</evidence>
<dbReference type="Proteomes" id="UP000028730">
    <property type="component" value="Unassembled WGS sequence"/>
</dbReference>
<dbReference type="PANTHER" id="PTHR21197">
    <property type="entry name" value="UDP-GALACTOPYRANOSE MUTASE"/>
    <property type="match status" value="1"/>
</dbReference>
<dbReference type="GO" id="GO:0050660">
    <property type="term" value="F:flavin adenine dinucleotide binding"/>
    <property type="evidence" value="ECO:0007669"/>
    <property type="project" value="TreeGrafter"/>
</dbReference>
<feature type="domain" description="UDP-galactopyranose mutase C-terminal" evidence="7">
    <location>
        <begin position="194"/>
        <end position="405"/>
    </location>
</feature>
<dbReference type="AlphaFoldDB" id="A0A080N6F9"/>
<keyword evidence="4" id="KW-0274">FAD</keyword>
<keyword evidence="5 8" id="KW-0413">Isomerase</keyword>
<evidence type="ECO:0000313" key="9">
    <source>
        <dbReference type="Proteomes" id="UP000028730"/>
    </source>
</evidence>
<accession>A0A080N6F9</accession>
<dbReference type="InterPro" id="IPR015899">
    <property type="entry name" value="UDP-GalPyranose_mutase_C"/>
</dbReference>
<dbReference type="SUPFAM" id="SSF51971">
    <property type="entry name" value="Nucleotide-binding domain"/>
    <property type="match status" value="1"/>
</dbReference>
<evidence type="ECO:0000256" key="2">
    <source>
        <dbReference type="ARBA" id="ARBA00009321"/>
    </source>
</evidence>
<feature type="region of interest" description="Disordered" evidence="6">
    <location>
        <begin position="1"/>
        <end position="41"/>
    </location>
</feature>
<dbReference type="SUPFAM" id="SSF54373">
    <property type="entry name" value="FAD-linked reductases, C-terminal domain"/>
    <property type="match status" value="1"/>
</dbReference>
<evidence type="ECO:0000256" key="1">
    <source>
        <dbReference type="ARBA" id="ARBA00001974"/>
    </source>
</evidence>
<dbReference type="eggNOG" id="COG0562">
    <property type="taxonomic scope" value="Bacteria"/>
</dbReference>
<comment type="similarity">
    <text evidence="2">Belongs to the UDP-galactopyranose/dTDP-fucopyranose mutase family.</text>
</comment>
<dbReference type="InterPro" id="IPR004379">
    <property type="entry name" value="UDP-GALP_mutase"/>
</dbReference>
<name>A0A080N6F9_9BIFI</name>
<dbReference type="NCBIfam" id="TIGR00031">
    <property type="entry name" value="UDP-GALP_mutase"/>
    <property type="match status" value="1"/>
</dbReference>
<evidence type="ECO:0000313" key="8">
    <source>
        <dbReference type="EMBL" id="KFF31589.1"/>
    </source>
</evidence>
<organism evidence="8 9">
    <name type="scientific">Bifidobacterium bombi DSM 19703</name>
    <dbReference type="NCBI Taxonomy" id="1341695"/>
    <lineage>
        <taxon>Bacteria</taxon>
        <taxon>Bacillati</taxon>
        <taxon>Actinomycetota</taxon>
        <taxon>Actinomycetes</taxon>
        <taxon>Bifidobacteriales</taxon>
        <taxon>Bifidobacteriaceae</taxon>
        <taxon>Bifidobacterium</taxon>
    </lineage>
</organism>
<protein>
    <submittedName>
        <fullName evidence="8">UDP-galactopyranose mutase</fullName>
        <ecNumber evidence="8">5.4.99.9</ecNumber>
    </submittedName>
</protein>
<comment type="caution">
    <text evidence="8">The sequence shown here is derived from an EMBL/GenBank/DDBJ whole genome shotgun (WGS) entry which is preliminary data.</text>
</comment>
<dbReference type="Pfam" id="PF03275">
    <property type="entry name" value="GLF"/>
    <property type="match status" value="1"/>
</dbReference>
<sequence>MADEAKSGAHDDGYEVRPSSGKRGGVPSTLRSPDEESALAVDGSRMPDLVVVGAGLFGLTVAQQAAENGHTVRIIDVRGHIGGNAYSYMDMETGAEIHQYGAHLFHTSNKRVWDYVNRFTTFTHYEHRVYTTHDGEVYPLPINLGTINQFFHAHYTPEQARRLVEEQAGELAGTDPQNLNDKGIQLIGRPLYEAFIKHYTAKQWQTAPEELPASIIKRLPVRFNYDNHYFQDTWEGLPTDGYTNWMERMIADPKIEVSLGTDFFDESQPWNKSALVGRVPVVYTGPVDRYFDYALGELKWRTVEFKERRYDEGDHLGCAVMNFADADVPYTRAIEFKNFNPERSGHQNPGKTVVWEEYSRAASRGDEPYYPVNTDADRRLYQHYAAKAQDEPQVVFGGRLGTYAYYDMHQVINSALIAYDKQVAPLLS</sequence>
<dbReference type="Gene3D" id="3.40.50.720">
    <property type="entry name" value="NAD(P)-binding Rossmann-like Domain"/>
    <property type="match status" value="3"/>
</dbReference>
<gene>
    <name evidence="8" type="ORF">BBOMB_0972</name>
</gene>
<feature type="compositionally biased region" description="Basic and acidic residues" evidence="6">
    <location>
        <begin position="1"/>
        <end position="15"/>
    </location>
</feature>
<keyword evidence="3" id="KW-0285">Flavoprotein</keyword>
<dbReference type="Pfam" id="PF13450">
    <property type="entry name" value="NAD_binding_8"/>
    <property type="match status" value="1"/>
</dbReference>
<dbReference type="GO" id="GO:0008767">
    <property type="term" value="F:UDP-galactopyranose mutase activity"/>
    <property type="evidence" value="ECO:0007669"/>
    <property type="project" value="UniProtKB-EC"/>
</dbReference>
<dbReference type="EC" id="5.4.99.9" evidence="8"/>
<evidence type="ECO:0000256" key="3">
    <source>
        <dbReference type="ARBA" id="ARBA00022630"/>
    </source>
</evidence>
<dbReference type="EMBL" id="ATLK01000001">
    <property type="protein sequence ID" value="KFF31589.1"/>
    <property type="molecule type" value="Genomic_DNA"/>
</dbReference>
<keyword evidence="9" id="KW-1185">Reference proteome</keyword>